<dbReference type="CDD" id="cd00761">
    <property type="entry name" value="Glyco_tranf_GTA_type"/>
    <property type="match status" value="1"/>
</dbReference>
<dbReference type="Gene3D" id="3.90.550.10">
    <property type="entry name" value="Spore Coat Polysaccharide Biosynthesis Protein SpsA, Chain A"/>
    <property type="match status" value="1"/>
</dbReference>
<dbReference type="Proteomes" id="UP000248840">
    <property type="component" value="Unassembled WGS sequence"/>
</dbReference>
<keyword evidence="3" id="KW-1185">Reference proteome</keyword>
<organism evidence="2 3">
    <name type="scientific">Flavobacterium aciduliphilum</name>
    <dbReference type="NCBI Taxonomy" id="1101402"/>
    <lineage>
        <taxon>Bacteria</taxon>
        <taxon>Pseudomonadati</taxon>
        <taxon>Bacteroidota</taxon>
        <taxon>Flavobacteriia</taxon>
        <taxon>Flavobacteriales</taxon>
        <taxon>Flavobacteriaceae</taxon>
        <taxon>Flavobacterium</taxon>
    </lineage>
</organism>
<dbReference type="PANTHER" id="PTHR43685">
    <property type="entry name" value="GLYCOSYLTRANSFERASE"/>
    <property type="match status" value="1"/>
</dbReference>
<protein>
    <submittedName>
        <fullName evidence="2">GT2 family glycosyltransferase</fullName>
    </submittedName>
</protein>
<dbReference type="InterPro" id="IPR029044">
    <property type="entry name" value="Nucleotide-diphossugar_trans"/>
</dbReference>
<reference evidence="2 3" key="1">
    <citation type="submission" date="2018-06" db="EMBL/GenBank/DDBJ databases">
        <title>Genomic Encyclopedia of Archaeal and Bacterial Type Strains, Phase II (KMG-II): from individual species to whole genera.</title>
        <authorList>
            <person name="Goeker M."/>
        </authorList>
    </citation>
    <scope>NUCLEOTIDE SEQUENCE [LARGE SCALE GENOMIC DNA]</scope>
    <source>
        <strain evidence="2 3">DSM 25663</strain>
    </source>
</reference>
<dbReference type="EMBL" id="QLSZ01000001">
    <property type="protein sequence ID" value="RAR75332.1"/>
    <property type="molecule type" value="Genomic_DNA"/>
</dbReference>
<dbReference type="OrthoDB" id="761861at2"/>
<evidence type="ECO:0000313" key="3">
    <source>
        <dbReference type="Proteomes" id="UP000248840"/>
    </source>
</evidence>
<dbReference type="GO" id="GO:0016740">
    <property type="term" value="F:transferase activity"/>
    <property type="evidence" value="ECO:0007669"/>
    <property type="project" value="UniProtKB-KW"/>
</dbReference>
<evidence type="ECO:0000313" key="2">
    <source>
        <dbReference type="EMBL" id="RAR75332.1"/>
    </source>
</evidence>
<dbReference type="RefSeq" id="WP_112111717.1">
    <property type="nucleotide sequence ID" value="NZ_QLSZ01000001.1"/>
</dbReference>
<name>A0A328YT27_9FLAO</name>
<dbReference type="PANTHER" id="PTHR43685:SF2">
    <property type="entry name" value="GLYCOSYLTRANSFERASE 2-LIKE DOMAIN-CONTAINING PROTEIN"/>
    <property type="match status" value="1"/>
</dbReference>
<proteinExistence type="predicted"/>
<dbReference type="InterPro" id="IPR050834">
    <property type="entry name" value="Glycosyltransf_2"/>
</dbReference>
<feature type="domain" description="Glycosyltransferase 2-like" evidence="1">
    <location>
        <begin position="3"/>
        <end position="142"/>
    </location>
</feature>
<dbReference type="SUPFAM" id="SSF53448">
    <property type="entry name" value="Nucleotide-diphospho-sugar transferases"/>
    <property type="match status" value="1"/>
</dbReference>
<keyword evidence="2" id="KW-0808">Transferase</keyword>
<dbReference type="AlphaFoldDB" id="A0A328YT27"/>
<gene>
    <name evidence="2" type="ORF">CLV55_10127</name>
</gene>
<dbReference type="InterPro" id="IPR001173">
    <property type="entry name" value="Glyco_trans_2-like"/>
</dbReference>
<sequence>MLSILIPTYHYKVYDLVCELQKQCEGAGIAYEIICQDDHSDSENNLENEKINLLDHCSFSSNAENLGRSKNRNVLVQKSNFPYLLFLDADTFPIQANFIATYLSEIRDEIKILYGGIRYQEQHPNQKQVLRWIYGRKREALTVDQRNKNVYLSFLTLNFLIHKDVFQTVSFNEDIPNMRHEDTLFSYELKKNNVPIKHIENPVYHYGLDDFDKALLKEHESLQALKNLIENGYLPTDYVKLSKLFSKITKFKLNFFVAFGFKCIRPILLKNISSSNPSLILFDVYRLGYICTI</sequence>
<dbReference type="Pfam" id="PF00535">
    <property type="entry name" value="Glycos_transf_2"/>
    <property type="match status" value="1"/>
</dbReference>
<evidence type="ECO:0000259" key="1">
    <source>
        <dbReference type="Pfam" id="PF00535"/>
    </source>
</evidence>
<comment type="caution">
    <text evidence="2">The sequence shown here is derived from an EMBL/GenBank/DDBJ whole genome shotgun (WGS) entry which is preliminary data.</text>
</comment>
<accession>A0A328YT27</accession>